<proteinExistence type="predicted"/>
<dbReference type="NCBIfam" id="NF002126">
    <property type="entry name" value="PRK00964.1-4"/>
    <property type="match status" value="1"/>
</dbReference>
<protein>
    <submittedName>
        <fullName evidence="3">Tetrahydromethanopterin S-methyltransferase subunit A</fullName>
        <ecNumber evidence="3">2.1.1.86</ecNumber>
    </submittedName>
</protein>
<dbReference type="NCBIfam" id="NF010654">
    <property type="entry name" value="PRK14053.1"/>
    <property type="match status" value="1"/>
</dbReference>
<dbReference type="Pfam" id="PF04208">
    <property type="entry name" value="MtrA"/>
    <property type="match status" value="1"/>
</dbReference>
<organism evidence="3 4">
    <name type="scientific">Methanosalsum natronophilum</name>
    <dbReference type="NCBI Taxonomy" id="768733"/>
    <lineage>
        <taxon>Archaea</taxon>
        <taxon>Methanobacteriati</taxon>
        <taxon>Methanobacteriota</taxon>
        <taxon>Stenosarchaea group</taxon>
        <taxon>Methanomicrobia</taxon>
        <taxon>Methanosarcinales</taxon>
        <taxon>Methanosarcinaceae</taxon>
        <taxon>Methanosalsum</taxon>
    </lineage>
</organism>
<dbReference type="PIRSF" id="PIRSF009452">
    <property type="entry name" value="MtrA_MtxA"/>
    <property type="match status" value="1"/>
</dbReference>
<gene>
    <name evidence="3" type="ORF">D5R95_08440</name>
</gene>
<keyword evidence="1 3" id="KW-0489">Methyltransferase</keyword>
<name>A0A3R7XQ91_9EURY</name>
<dbReference type="GO" id="GO:0008168">
    <property type="term" value="F:methyltransferase activity"/>
    <property type="evidence" value="ECO:0007669"/>
    <property type="project" value="UniProtKB-KW"/>
</dbReference>
<keyword evidence="2 3" id="KW-0808">Transferase</keyword>
<dbReference type="InterPro" id="IPR030688">
    <property type="entry name" value="MeTrfase_MtrA/MtxA"/>
</dbReference>
<reference evidence="3 4" key="1">
    <citation type="submission" date="2018-08" db="EMBL/GenBank/DDBJ databases">
        <title>The metabolism and importance of syntrophic acetate oxidation coupled to methane or sulfide production in haloalkaline environments.</title>
        <authorList>
            <person name="Timmers P.H.A."/>
            <person name="Vavourakis C.D."/>
            <person name="Sorokin D.Y."/>
            <person name="Sinninghe Damste J.S."/>
            <person name="Muyzer G."/>
            <person name="Stams A.J.M."/>
            <person name="Plugge C.M."/>
        </authorList>
    </citation>
    <scope>NUCLEOTIDE SEQUENCE [LARGE SCALE GENOMIC DNA]</scope>
    <source>
        <strain evidence="3">MSAO_Arc3</strain>
    </source>
</reference>
<evidence type="ECO:0000313" key="4">
    <source>
        <dbReference type="Proteomes" id="UP000284763"/>
    </source>
</evidence>
<evidence type="ECO:0000313" key="3">
    <source>
        <dbReference type="EMBL" id="RQD80958.1"/>
    </source>
</evidence>
<dbReference type="EMBL" id="QZAB01000535">
    <property type="protein sequence ID" value="RQD80958.1"/>
    <property type="molecule type" value="Genomic_DNA"/>
</dbReference>
<dbReference type="AlphaFoldDB" id="A0A3R7XQ91"/>
<evidence type="ECO:0000256" key="1">
    <source>
        <dbReference type="ARBA" id="ARBA00022603"/>
    </source>
</evidence>
<accession>A0A3R7XQ91</accession>
<sequence>MDNIAENWPPFKGDYIIGDPESCIAVVTLASSIETCDEAAIWGTCKTENLGVEKVVTNVISNSNIRYILLCGGESRGHLSGKSLISLHENGIDNNGRIIGSEGAIPFIENIPESAIKRFQEQVDIVDMTGITDTEKIHRLVHEYYRKNGPYEENPYILQKNNKKPAKTIKAGSSADIIISEEFGIDSVTGSIFKINV</sequence>
<dbReference type="EC" id="2.1.1.86" evidence="3"/>
<dbReference type="GO" id="GO:0032259">
    <property type="term" value="P:methylation"/>
    <property type="evidence" value="ECO:0007669"/>
    <property type="project" value="UniProtKB-KW"/>
</dbReference>
<evidence type="ECO:0000256" key="2">
    <source>
        <dbReference type="ARBA" id="ARBA00022679"/>
    </source>
</evidence>
<comment type="caution">
    <text evidence="3">The sequence shown here is derived from an EMBL/GenBank/DDBJ whole genome shotgun (WGS) entry which is preliminary data.</text>
</comment>
<dbReference type="RefSeq" id="WP_259133372.1">
    <property type="nucleotide sequence ID" value="NZ_JANUCS010000002.1"/>
</dbReference>
<dbReference type="Proteomes" id="UP000284763">
    <property type="component" value="Unassembled WGS sequence"/>
</dbReference>